<dbReference type="Pfam" id="PF25628">
    <property type="entry name" value="Shotoku_capsid"/>
    <property type="match status" value="2"/>
</dbReference>
<protein>
    <recommendedName>
        <fullName evidence="2">Capsid protein</fullName>
    </recommendedName>
</protein>
<sequence length="297" mass="32160">MPESINAHLAVMRSAFSTACAAAKVPDGRVSASIASREAGCSVILQKGSETMCFALIPCINSGMAYYTITSTGTPPTDTVAAADIFTYDEANKGGTGAERCDRFRVVSAAMRLSSINSAQYNNGWFEAIRVQTDYIDADVDASAINNKTNFGTLNIAFENNLMKSTRWCSHPSYVTGKLADLYKHQFYLQSQSDREFNRTAGANVSANYLGFDVNMDTVLVRVYAGSNVGTGSVKAAIHCHVVHHIEMNYDASSEKARYHSQCMSAPQLVAKVDASIKKDSKASIIRSPNSYGVNTY</sequence>
<dbReference type="InterPro" id="IPR057959">
    <property type="entry name" value="Shotoku_capsid"/>
</dbReference>
<dbReference type="EMBL" id="MT108547">
    <property type="protein sequence ID" value="UDL17066.1"/>
    <property type="molecule type" value="Genomic_RNA"/>
</dbReference>
<accession>A0A8K1P8C2</accession>
<organism evidence="1">
    <name type="scientific">Biomphalaria pfeifferi virus</name>
    <dbReference type="NCBI Taxonomy" id="2884323"/>
    <lineage>
        <taxon>Viruses</taxon>
        <taxon>Riboviria</taxon>
        <taxon>Orthornavirae</taxon>
        <taxon>Pisuviricota</taxon>
        <taxon>Pisoniviricetes</taxon>
        <taxon>Picornavirales</taxon>
    </lineage>
</organism>
<evidence type="ECO:0000313" key="1">
    <source>
        <dbReference type="EMBL" id="UDL17066.1"/>
    </source>
</evidence>
<proteinExistence type="predicted"/>
<evidence type="ECO:0008006" key="2">
    <source>
        <dbReference type="Google" id="ProtNLM"/>
    </source>
</evidence>
<reference evidence="1" key="1">
    <citation type="submission" date="2020-02" db="EMBL/GenBank/DDBJ databases">
        <title>Toward viral control of the snail vectors of schistosomiasis: Virus-derived sequences from the transcriptomes of Biomphalaria pfeifferi and Bulinus globosus.</title>
        <authorList>
            <person name="Zhang S.-M."/>
            <person name="Buddenborg S.V."/>
            <person name="Mkoji G.M."/>
            <person name="Loker E.S."/>
            <person name="Bonning B.C."/>
        </authorList>
    </citation>
    <scope>NUCLEOTIDE SEQUENCE</scope>
    <source>
        <strain evidence="1">BP-Kasabong</strain>
    </source>
</reference>
<name>A0A8K1P8C2_9VIRU</name>